<accession>A0A226EH08</accession>
<dbReference type="AlphaFoldDB" id="A0A226EH08"/>
<sequence>MATINSLENISPSSSCATALENHLILSGIFQYLDLTSLKAVRLVCKSWEIEAIKKFRNFDIIIRLEPPFETEKWEDLHRLLNQRDDFHPILFLSFQSPAWVYYSLISEFEAYEFEDENFQKIWATLNDGGPQAFHRTFPSLSTLGVFTSFEKPEIWGYIFPRANSSGERLEFRQIKVLNISLKVDDKQEDNHCLSQPELSRILAVFPSLHTLRHIRKRTSDGVLFVCRHVRSNVVWSTAAKTWRGRGGQEFVNENKKPLTRFFEPRLRANSSGERLEFRQIKVLNISLKVDDNQEDNHCLSQPQLSGILGIFPSLHTLRHIRKRTSDGVLFVCRHVRRSNVVWSTAAKTWRGRGGQDFLSENKKPLTRFFKPRLKYLLLKSHESHGFVWF</sequence>
<evidence type="ECO:0000313" key="2">
    <source>
        <dbReference type="Proteomes" id="UP000198287"/>
    </source>
</evidence>
<dbReference type="SUPFAM" id="SSF81383">
    <property type="entry name" value="F-box domain"/>
    <property type="match status" value="1"/>
</dbReference>
<reference evidence="1 2" key="1">
    <citation type="submission" date="2015-12" db="EMBL/GenBank/DDBJ databases">
        <title>The genome of Folsomia candida.</title>
        <authorList>
            <person name="Faddeeva A."/>
            <person name="Derks M.F."/>
            <person name="Anvar Y."/>
            <person name="Smit S."/>
            <person name="Van Straalen N."/>
            <person name="Roelofs D."/>
        </authorList>
    </citation>
    <scope>NUCLEOTIDE SEQUENCE [LARGE SCALE GENOMIC DNA]</scope>
    <source>
        <strain evidence="1 2">VU population</strain>
        <tissue evidence="1">Whole body</tissue>
    </source>
</reference>
<dbReference type="InterPro" id="IPR036047">
    <property type="entry name" value="F-box-like_dom_sf"/>
</dbReference>
<dbReference type="Proteomes" id="UP000198287">
    <property type="component" value="Unassembled WGS sequence"/>
</dbReference>
<dbReference type="CDD" id="cd09917">
    <property type="entry name" value="F-box_SF"/>
    <property type="match status" value="1"/>
</dbReference>
<proteinExistence type="predicted"/>
<gene>
    <name evidence="1" type="ORF">Fcan01_09033</name>
</gene>
<comment type="caution">
    <text evidence="1">The sequence shown here is derived from an EMBL/GenBank/DDBJ whole genome shotgun (WGS) entry which is preliminary data.</text>
</comment>
<evidence type="ECO:0000313" key="1">
    <source>
        <dbReference type="EMBL" id="OXA56508.1"/>
    </source>
</evidence>
<organism evidence="1 2">
    <name type="scientific">Folsomia candida</name>
    <name type="common">Springtail</name>
    <dbReference type="NCBI Taxonomy" id="158441"/>
    <lineage>
        <taxon>Eukaryota</taxon>
        <taxon>Metazoa</taxon>
        <taxon>Ecdysozoa</taxon>
        <taxon>Arthropoda</taxon>
        <taxon>Hexapoda</taxon>
        <taxon>Collembola</taxon>
        <taxon>Entomobryomorpha</taxon>
        <taxon>Isotomoidea</taxon>
        <taxon>Isotomidae</taxon>
        <taxon>Proisotominae</taxon>
        <taxon>Folsomia</taxon>
    </lineage>
</organism>
<protein>
    <recommendedName>
        <fullName evidence="3">F-box domain-containing protein</fullName>
    </recommendedName>
</protein>
<dbReference type="EMBL" id="LNIX01000004">
    <property type="protein sequence ID" value="OXA56508.1"/>
    <property type="molecule type" value="Genomic_DNA"/>
</dbReference>
<name>A0A226EH08_FOLCA</name>
<evidence type="ECO:0008006" key="3">
    <source>
        <dbReference type="Google" id="ProtNLM"/>
    </source>
</evidence>
<keyword evidence="2" id="KW-1185">Reference proteome</keyword>